<name>A0A561WIP2_ACTTI</name>
<comment type="caution">
    <text evidence="2">The sequence shown here is derived from an EMBL/GenBank/DDBJ whole genome shotgun (WGS) entry which is preliminary data.</text>
</comment>
<dbReference type="EMBL" id="VIWY01000002">
    <property type="protein sequence ID" value="TWG23742.1"/>
    <property type="molecule type" value="Genomic_DNA"/>
</dbReference>
<accession>A0A561WIP2</accession>
<evidence type="ECO:0000313" key="3">
    <source>
        <dbReference type="Proteomes" id="UP000320239"/>
    </source>
</evidence>
<sequence>MGRRGHAGGIFRHIEQWLNSRRRHRRYEHIFYGHTNMNARPRPRGSGFHHRFLGQNPPGARVRLDANGNEIILRTDVSGTYRARVDILGPDGNWHQKNGSSTFFPDNWTPQRVAEAIDDAFRNSTPHPEEPGKWIGESNGLEIQGFYNDANPNFWSSAWPTINEAN</sequence>
<protein>
    <submittedName>
        <fullName evidence="2">EndoU nuclease-like protein</fullName>
    </submittedName>
</protein>
<dbReference type="Proteomes" id="UP000320239">
    <property type="component" value="Unassembled WGS sequence"/>
</dbReference>
<organism evidence="2 3">
    <name type="scientific">Actinoplanes teichomyceticus</name>
    <dbReference type="NCBI Taxonomy" id="1867"/>
    <lineage>
        <taxon>Bacteria</taxon>
        <taxon>Bacillati</taxon>
        <taxon>Actinomycetota</taxon>
        <taxon>Actinomycetes</taxon>
        <taxon>Micromonosporales</taxon>
        <taxon>Micromonosporaceae</taxon>
        <taxon>Actinoplanes</taxon>
    </lineage>
</organism>
<dbReference type="Pfam" id="PF14436">
    <property type="entry name" value="EndoU_bacteria"/>
    <property type="match status" value="1"/>
</dbReference>
<gene>
    <name evidence="2" type="ORF">FHX34_102293</name>
</gene>
<dbReference type="AlphaFoldDB" id="A0A561WIP2"/>
<feature type="domain" description="Bacterial EndoU nuclease" evidence="1">
    <location>
        <begin position="25"/>
        <end position="149"/>
    </location>
</feature>
<reference evidence="2 3" key="1">
    <citation type="submission" date="2019-06" db="EMBL/GenBank/DDBJ databases">
        <title>Sequencing the genomes of 1000 actinobacteria strains.</title>
        <authorList>
            <person name="Klenk H.-P."/>
        </authorList>
    </citation>
    <scope>NUCLEOTIDE SEQUENCE [LARGE SCALE GENOMIC DNA]</scope>
    <source>
        <strain evidence="2 3">DSM 43866</strain>
    </source>
</reference>
<dbReference type="InterPro" id="IPR029501">
    <property type="entry name" value="EndoU_bac"/>
</dbReference>
<keyword evidence="3" id="KW-1185">Reference proteome</keyword>
<evidence type="ECO:0000313" key="2">
    <source>
        <dbReference type="EMBL" id="TWG23742.1"/>
    </source>
</evidence>
<dbReference type="OrthoDB" id="9809490at2"/>
<dbReference type="RefSeq" id="WP_122976971.1">
    <property type="nucleotide sequence ID" value="NZ_BOMX01000039.1"/>
</dbReference>
<dbReference type="GO" id="GO:0004519">
    <property type="term" value="F:endonuclease activity"/>
    <property type="evidence" value="ECO:0007669"/>
    <property type="project" value="InterPro"/>
</dbReference>
<evidence type="ECO:0000259" key="1">
    <source>
        <dbReference type="Pfam" id="PF14436"/>
    </source>
</evidence>
<proteinExistence type="predicted"/>